<evidence type="ECO:0000256" key="8">
    <source>
        <dbReference type="ARBA" id="ARBA00023315"/>
    </source>
</evidence>
<dbReference type="GO" id="GO:0019706">
    <property type="term" value="F:protein-cysteine S-palmitoyltransferase activity"/>
    <property type="evidence" value="ECO:0007669"/>
    <property type="project" value="UniProtKB-EC"/>
</dbReference>
<feature type="transmembrane region" description="Helical" evidence="10">
    <location>
        <begin position="367"/>
        <end position="387"/>
    </location>
</feature>
<dbReference type="EC" id="2.3.1.225" evidence="10"/>
<evidence type="ECO:0000313" key="14">
    <source>
        <dbReference type="Proteomes" id="UP001530377"/>
    </source>
</evidence>
<evidence type="ECO:0000256" key="3">
    <source>
        <dbReference type="ARBA" id="ARBA00022692"/>
    </source>
</evidence>
<keyword evidence="4 10" id="KW-1133">Transmembrane helix</keyword>
<dbReference type="GO" id="GO:0012505">
    <property type="term" value="C:endomembrane system"/>
    <property type="evidence" value="ECO:0007669"/>
    <property type="project" value="UniProtKB-SubCell"/>
</dbReference>
<feature type="domain" description="Palmitoyltransferase DHHC" evidence="12">
    <location>
        <begin position="314"/>
        <end position="377"/>
    </location>
</feature>
<evidence type="ECO:0000259" key="12">
    <source>
        <dbReference type="Pfam" id="PF01529"/>
    </source>
</evidence>
<evidence type="ECO:0000256" key="1">
    <source>
        <dbReference type="ARBA" id="ARBA00004127"/>
    </source>
</evidence>
<keyword evidence="5 10" id="KW-0472">Membrane</keyword>
<evidence type="ECO:0000256" key="4">
    <source>
        <dbReference type="ARBA" id="ARBA00022989"/>
    </source>
</evidence>
<keyword evidence="8 10" id="KW-0012">Acyltransferase</keyword>
<comment type="catalytic activity">
    <reaction evidence="9 10">
        <text>L-cysteinyl-[protein] + hexadecanoyl-CoA = S-hexadecanoyl-L-cysteinyl-[protein] + CoA</text>
        <dbReference type="Rhea" id="RHEA:36683"/>
        <dbReference type="Rhea" id="RHEA-COMP:10131"/>
        <dbReference type="Rhea" id="RHEA-COMP:11032"/>
        <dbReference type="ChEBI" id="CHEBI:29950"/>
        <dbReference type="ChEBI" id="CHEBI:57287"/>
        <dbReference type="ChEBI" id="CHEBI:57379"/>
        <dbReference type="ChEBI" id="CHEBI:74151"/>
        <dbReference type="EC" id="2.3.1.225"/>
    </reaction>
</comment>
<keyword evidence="2 10" id="KW-0808">Transferase</keyword>
<feature type="compositionally biased region" description="Basic and acidic residues" evidence="11">
    <location>
        <begin position="151"/>
        <end position="160"/>
    </location>
</feature>
<reference evidence="13 14" key="1">
    <citation type="submission" date="2024-10" db="EMBL/GenBank/DDBJ databases">
        <title>Updated reference genomes for cyclostephanoid diatoms.</title>
        <authorList>
            <person name="Roberts W.R."/>
            <person name="Alverson A.J."/>
        </authorList>
    </citation>
    <scope>NUCLEOTIDE SEQUENCE [LARGE SCALE GENOMIC DNA]</scope>
    <source>
        <strain evidence="13 14">AJA228-03</strain>
    </source>
</reference>
<evidence type="ECO:0000256" key="10">
    <source>
        <dbReference type="RuleBase" id="RU079119"/>
    </source>
</evidence>
<keyword evidence="14" id="KW-1185">Reference proteome</keyword>
<comment type="similarity">
    <text evidence="10">Belongs to the DHHC palmitoyltransferase family.</text>
</comment>
<feature type="region of interest" description="Disordered" evidence="11">
    <location>
        <begin position="45"/>
        <end position="84"/>
    </location>
</feature>
<organism evidence="13 14">
    <name type="scientific">Cyclostephanos tholiformis</name>
    <dbReference type="NCBI Taxonomy" id="382380"/>
    <lineage>
        <taxon>Eukaryota</taxon>
        <taxon>Sar</taxon>
        <taxon>Stramenopiles</taxon>
        <taxon>Ochrophyta</taxon>
        <taxon>Bacillariophyta</taxon>
        <taxon>Coscinodiscophyceae</taxon>
        <taxon>Thalassiosirophycidae</taxon>
        <taxon>Stephanodiscales</taxon>
        <taxon>Stephanodiscaceae</taxon>
        <taxon>Cyclostephanos</taxon>
    </lineage>
</organism>
<comment type="subcellular location">
    <subcellularLocation>
        <location evidence="1">Endomembrane system</location>
        <topology evidence="1">Multi-pass membrane protein</topology>
    </subcellularLocation>
</comment>
<evidence type="ECO:0000313" key="13">
    <source>
        <dbReference type="EMBL" id="KAL3822518.1"/>
    </source>
</evidence>
<protein>
    <recommendedName>
        <fullName evidence="10">Palmitoyltransferase</fullName>
        <ecNumber evidence="10">2.3.1.225</ecNumber>
    </recommendedName>
</protein>
<feature type="region of interest" description="Disordered" evidence="11">
    <location>
        <begin position="1"/>
        <end position="26"/>
    </location>
</feature>
<feature type="compositionally biased region" description="Low complexity" evidence="11">
    <location>
        <begin position="7"/>
        <end position="17"/>
    </location>
</feature>
<keyword evidence="6" id="KW-0564">Palmitate</keyword>
<evidence type="ECO:0000256" key="6">
    <source>
        <dbReference type="ARBA" id="ARBA00023139"/>
    </source>
</evidence>
<evidence type="ECO:0000256" key="9">
    <source>
        <dbReference type="ARBA" id="ARBA00048048"/>
    </source>
</evidence>
<gene>
    <name evidence="13" type="ORF">ACHAXA_001983</name>
</gene>
<dbReference type="InterPro" id="IPR039859">
    <property type="entry name" value="PFA4/ZDH16/20/ERF2-like"/>
</dbReference>
<feature type="compositionally biased region" description="Acidic residues" evidence="11">
    <location>
        <begin position="65"/>
        <end position="75"/>
    </location>
</feature>
<feature type="compositionally biased region" description="Basic and acidic residues" evidence="11">
    <location>
        <begin position="55"/>
        <end position="64"/>
    </location>
</feature>
<keyword evidence="3 10" id="KW-0812">Transmembrane</keyword>
<dbReference type="PROSITE" id="PS50216">
    <property type="entry name" value="DHHC"/>
    <property type="match status" value="1"/>
</dbReference>
<proteinExistence type="inferred from homology"/>
<comment type="domain">
    <text evidence="10">The DHHC domain is required for palmitoyltransferase activity.</text>
</comment>
<feature type="transmembrane region" description="Helical" evidence="10">
    <location>
        <begin position="261"/>
        <end position="278"/>
    </location>
</feature>
<comment type="caution">
    <text evidence="13">The sequence shown here is derived from an EMBL/GenBank/DDBJ whole genome shotgun (WGS) entry which is preliminary data.</text>
</comment>
<evidence type="ECO:0000256" key="2">
    <source>
        <dbReference type="ARBA" id="ARBA00022679"/>
    </source>
</evidence>
<evidence type="ECO:0000256" key="11">
    <source>
        <dbReference type="SAM" id="MobiDB-lite"/>
    </source>
</evidence>
<dbReference type="Pfam" id="PF01529">
    <property type="entry name" value="DHHC"/>
    <property type="match status" value="1"/>
</dbReference>
<dbReference type="PANTHER" id="PTHR22883:SF43">
    <property type="entry name" value="PALMITOYLTRANSFERASE APP"/>
    <property type="match status" value="1"/>
</dbReference>
<evidence type="ECO:0000256" key="7">
    <source>
        <dbReference type="ARBA" id="ARBA00023288"/>
    </source>
</evidence>
<accession>A0ABD3SDB8</accession>
<dbReference type="InterPro" id="IPR001594">
    <property type="entry name" value="Palmitoyltrfase_DHHC"/>
</dbReference>
<dbReference type="PANTHER" id="PTHR22883">
    <property type="entry name" value="ZINC FINGER DHHC DOMAIN CONTAINING PROTEIN"/>
    <property type="match status" value="1"/>
</dbReference>
<feature type="region of interest" description="Disordered" evidence="11">
    <location>
        <begin position="113"/>
        <end position="165"/>
    </location>
</feature>
<sequence>MNPPSLPSSSSSRSDGSAVIPSAVPAAEPVERGRFVLRLHNRIDEDHDDGVAVAEGREKYRADAAAEDDDDDDDVVLSPPDSQKSLVSDDIFEDVLVALDDDVEDASDRDLESLMTTMDLSPPSRRPPNGLEMEPSDHRHHRRGRLHRHIRNEERDERKKSTSCPRCPNNVVGRTCRRSRSSTTKTTTTARLGNMIVIFPQCHDALGFGIIGPHCRVRVHAIENKTNKQKRFGPICCLTLLTGATCYLVPKASIIGPLSSLSCILLYAISASSLLVVACTDPGVVRAGGLEVGGGGRHCYAGLPTSNMTAGRGWRFCDLCSVYQPPNAVHCPECNVCIEGYDHHCPWMGTCIGGRNYASFLVFNLTWLFYLVYAILWVSVIGPKFWIRPYWS</sequence>
<dbReference type="AlphaFoldDB" id="A0ABD3SDB8"/>
<name>A0ABD3SDB8_9STRA</name>
<keyword evidence="7" id="KW-0449">Lipoprotein</keyword>
<dbReference type="Proteomes" id="UP001530377">
    <property type="component" value="Unassembled WGS sequence"/>
</dbReference>
<feature type="compositionally biased region" description="Basic residues" evidence="11">
    <location>
        <begin position="138"/>
        <end position="150"/>
    </location>
</feature>
<dbReference type="EMBL" id="JALLPB020000063">
    <property type="protein sequence ID" value="KAL3822518.1"/>
    <property type="molecule type" value="Genomic_DNA"/>
</dbReference>
<evidence type="ECO:0000256" key="5">
    <source>
        <dbReference type="ARBA" id="ARBA00023136"/>
    </source>
</evidence>